<evidence type="ECO:0000313" key="2">
    <source>
        <dbReference type="EMBL" id="KAF7363425.1"/>
    </source>
</evidence>
<organism evidence="2 3">
    <name type="scientific">Mycena sanguinolenta</name>
    <dbReference type="NCBI Taxonomy" id="230812"/>
    <lineage>
        <taxon>Eukaryota</taxon>
        <taxon>Fungi</taxon>
        <taxon>Dikarya</taxon>
        <taxon>Basidiomycota</taxon>
        <taxon>Agaricomycotina</taxon>
        <taxon>Agaricomycetes</taxon>
        <taxon>Agaricomycetidae</taxon>
        <taxon>Agaricales</taxon>
        <taxon>Marasmiineae</taxon>
        <taxon>Mycenaceae</taxon>
        <taxon>Mycena</taxon>
    </lineage>
</organism>
<feature type="compositionally biased region" description="Basic and acidic residues" evidence="1">
    <location>
        <begin position="84"/>
        <end position="123"/>
    </location>
</feature>
<gene>
    <name evidence="2" type="ORF">MSAN_00998200</name>
</gene>
<evidence type="ECO:0000313" key="3">
    <source>
        <dbReference type="Proteomes" id="UP000623467"/>
    </source>
</evidence>
<evidence type="ECO:0000256" key="1">
    <source>
        <dbReference type="SAM" id="MobiDB-lite"/>
    </source>
</evidence>
<feature type="compositionally biased region" description="Basic and acidic residues" evidence="1">
    <location>
        <begin position="149"/>
        <end position="159"/>
    </location>
</feature>
<keyword evidence="3" id="KW-1185">Reference proteome</keyword>
<feature type="region of interest" description="Disordered" evidence="1">
    <location>
        <begin position="39"/>
        <end position="62"/>
    </location>
</feature>
<dbReference type="AlphaFoldDB" id="A0A8H6YT50"/>
<feature type="region of interest" description="Disordered" evidence="1">
    <location>
        <begin position="84"/>
        <end position="216"/>
    </location>
</feature>
<dbReference type="OrthoDB" id="2677428at2759"/>
<feature type="compositionally biased region" description="Basic and acidic residues" evidence="1">
    <location>
        <begin position="388"/>
        <end position="407"/>
    </location>
</feature>
<comment type="caution">
    <text evidence="2">The sequence shown here is derived from an EMBL/GenBank/DDBJ whole genome shotgun (WGS) entry which is preliminary data.</text>
</comment>
<sequence>MAVQFTRRVTRGDSCRFVHPNDANWPGLKPFVDTRLLKQSGSVTKRNKEAGKSASSESRGPALVSQADLFLRCKIEADDQSLRMDRGRALQTEGDRDRDAQRDRDKHRGHDRRDHAGNNDRSHKTYSRNRSMSPTRPYTKKYSRNGSDSSKKSEHEPNRSKQGPAKNGGDLTTNDLKRRGEASSVMKPKGSVDSKDDFSSSSAQTLSRWTAPSSADTVLKTQVASSDEMTLPLQLSDETKRTERLVGLFRSLARLSNQVVQDTAAQEREGQKLQTYTEISSALSKISASAATSVAPTLADIMLKHEQSKHRVEESFKALGGVWEQVFDVFVTEVAHVIDSGLQNAITVLKKETNAAIKEIAECAAGPLKNNTGESMIPYDRKRARTRGPTEKENEESRPGRGASRDRDHKRRRFASRSSSPDPHDRRGSKHNGDASIEDILTQMKMKIDQQAASLHSLQKENNEVWITERSQGLRY</sequence>
<proteinExistence type="predicted"/>
<feature type="compositionally biased region" description="Polar residues" evidence="1">
    <location>
        <begin position="203"/>
        <end position="216"/>
    </location>
</feature>
<dbReference type="EMBL" id="JACAZH010000007">
    <property type="protein sequence ID" value="KAF7363425.1"/>
    <property type="molecule type" value="Genomic_DNA"/>
</dbReference>
<reference evidence="2" key="1">
    <citation type="submission" date="2020-05" db="EMBL/GenBank/DDBJ databases">
        <title>Mycena genomes resolve the evolution of fungal bioluminescence.</title>
        <authorList>
            <person name="Tsai I.J."/>
        </authorList>
    </citation>
    <scope>NUCLEOTIDE SEQUENCE</scope>
    <source>
        <strain evidence="2">160909Yilan</strain>
    </source>
</reference>
<dbReference type="Proteomes" id="UP000623467">
    <property type="component" value="Unassembled WGS sequence"/>
</dbReference>
<name>A0A8H6YT50_9AGAR</name>
<feature type="region of interest" description="Disordered" evidence="1">
    <location>
        <begin position="368"/>
        <end position="434"/>
    </location>
</feature>
<accession>A0A8H6YT50</accession>
<protein>
    <submittedName>
        <fullName evidence="2">C3H1-type domain-containing protein</fullName>
    </submittedName>
</protein>